<dbReference type="InterPro" id="IPR051261">
    <property type="entry name" value="NLR"/>
</dbReference>
<sequence>LLFTSKGQIHHPVLIRNQQVLLHRVMCPAEVTSRWTILLPLKGQIHHPEFPWTGPTLSLEVDQTYLPYFRLLLKTDVVEFVDKELIRIKKTLDPSECLLDQREDEDEDEEDESMRICRKAFQDIMLQFLRRRQQDHLADILLNRTLPTERQNKLKSLLKRRFERVVEGDARGKNSSLDQIYTDLFHTEGGTGDVISEHEVRQIESASRKQNKHETKIGCENLFKPNPGRQEPIRSVMTKGIAGIGKTVFTQKLALDWAKGKVNQDIQFMFPIAFRELNLLKDKKYSLMELLKLLFPGTIEKMISGLEEFRVLFIFDGLDEF</sequence>
<gene>
    <name evidence="4" type="ORF">D4764_10G0007700</name>
</gene>
<dbReference type="Gene3D" id="3.40.50.300">
    <property type="entry name" value="P-loop containing nucleotide triphosphate hydrolases"/>
    <property type="match status" value="1"/>
</dbReference>
<dbReference type="InterPro" id="IPR027417">
    <property type="entry name" value="P-loop_NTPase"/>
</dbReference>
<accession>A0A5C6PN73</accession>
<dbReference type="SMART" id="SM01288">
    <property type="entry name" value="FISNA"/>
    <property type="match status" value="1"/>
</dbReference>
<comment type="caution">
    <text evidence="4">The sequence shown here is derived from an EMBL/GenBank/DDBJ whole genome shotgun (WGS) entry which is preliminary data.</text>
</comment>
<protein>
    <recommendedName>
        <fullName evidence="3">NACHT domain-containing protein</fullName>
    </recommendedName>
</protein>
<dbReference type="Proteomes" id="UP000324091">
    <property type="component" value="Chromosome 10"/>
</dbReference>
<dbReference type="InterPro" id="IPR007111">
    <property type="entry name" value="NACHT_NTPase"/>
</dbReference>
<dbReference type="InterPro" id="IPR029495">
    <property type="entry name" value="NACHT-assoc"/>
</dbReference>
<dbReference type="AlphaFoldDB" id="A0A5C6PN73"/>
<name>A0A5C6PN73_9TELE</name>
<evidence type="ECO:0000256" key="1">
    <source>
        <dbReference type="ARBA" id="ARBA00022614"/>
    </source>
</evidence>
<feature type="non-terminal residue" evidence="4">
    <location>
        <position position="1"/>
    </location>
</feature>
<keyword evidence="2" id="KW-0677">Repeat</keyword>
<keyword evidence="5" id="KW-1185">Reference proteome</keyword>
<evidence type="ECO:0000313" key="4">
    <source>
        <dbReference type="EMBL" id="TWW79740.1"/>
    </source>
</evidence>
<reference evidence="4 5" key="1">
    <citation type="submission" date="2019-04" db="EMBL/GenBank/DDBJ databases">
        <title>Chromosome genome assembly for Takifugu flavidus.</title>
        <authorList>
            <person name="Xiao S."/>
        </authorList>
    </citation>
    <scope>NUCLEOTIDE SEQUENCE [LARGE SCALE GENOMIC DNA]</scope>
    <source>
        <strain evidence="4">HTHZ2018</strain>
        <tissue evidence="4">Muscle</tissue>
    </source>
</reference>
<dbReference type="Pfam" id="PF05729">
    <property type="entry name" value="NACHT"/>
    <property type="match status" value="1"/>
</dbReference>
<evidence type="ECO:0000259" key="3">
    <source>
        <dbReference type="PROSITE" id="PS50837"/>
    </source>
</evidence>
<dbReference type="PROSITE" id="PS50837">
    <property type="entry name" value="NACHT"/>
    <property type="match status" value="1"/>
</dbReference>
<dbReference type="PANTHER" id="PTHR24106">
    <property type="entry name" value="NACHT, LRR AND CARD DOMAINS-CONTAINING"/>
    <property type="match status" value="1"/>
</dbReference>
<evidence type="ECO:0000313" key="5">
    <source>
        <dbReference type="Proteomes" id="UP000324091"/>
    </source>
</evidence>
<feature type="domain" description="NACHT" evidence="3">
    <location>
        <begin position="234"/>
        <end position="321"/>
    </location>
</feature>
<proteinExistence type="predicted"/>
<evidence type="ECO:0000256" key="2">
    <source>
        <dbReference type="ARBA" id="ARBA00022737"/>
    </source>
</evidence>
<organism evidence="4 5">
    <name type="scientific">Takifugu flavidus</name>
    <name type="common">sansaifugu</name>
    <dbReference type="NCBI Taxonomy" id="433684"/>
    <lineage>
        <taxon>Eukaryota</taxon>
        <taxon>Metazoa</taxon>
        <taxon>Chordata</taxon>
        <taxon>Craniata</taxon>
        <taxon>Vertebrata</taxon>
        <taxon>Euteleostomi</taxon>
        <taxon>Actinopterygii</taxon>
        <taxon>Neopterygii</taxon>
        <taxon>Teleostei</taxon>
        <taxon>Neoteleostei</taxon>
        <taxon>Acanthomorphata</taxon>
        <taxon>Eupercaria</taxon>
        <taxon>Tetraodontiformes</taxon>
        <taxon>Tetradontoidea</taxon>
        <taxon>Tetraodontidae</taxon>
        <taxon>Takifugu</taxon>
    </lineage>
</organism>
<dbReference type="EMBL" id="RHFK02000002">
    <property type="protein sequence ID" value="TWW79740.1"/>
    <property type="molecule type" value="Genomic_DNA"/>
</dbReference>
<dbReference type="Pfam" id="PF14484">
    <property type="entry name" value="FISNA"/>
    <property type="match status" value="1"/>
</dbReference>
<keyword evidence="1" id="KW-0433">Leucine-rich repeat</keyword>